<dbReference type="AlphaFoldDB" id="A0A557S201"/>
<name>A0A557S201_9GAMM</name>
<dbReference type="OrthoDB" id="5892138at2"/>
<dbReference type="EMBL" id="VMNH01000021">
    <property type="protein sequence ID" value="TVO71439.1"/>
    <property type="molecule type" value="Genomic_DNA"/>
</dbReference>
<dbReference type="InterPro" id="IPR021974">
    <property type="entry name" value="DUF3581"/>
</dbReference>
<dbReference type="RefSeq" id="WP_144359724.1">
    <property type="nucleotide sequence ID" value="NZ_VMNH01000021.1"/>
</dbReference>
<dbReference type="Pfam" id="PF12119">
    <property type="entry name" value="DUF3581"/>
    <property type="match status" value="1"/>
</dbReference>
<organism evidence="1 2">
    <name type="scientific">Sedimenticola selenatireducens</name>
    <dbReference type="NCBI Taxonomy" id="191960"/>
    <lineage>
        <taxon>Bacteria</taxon>
        <taxon>Pseudomonadati</taxon>
        <taxon>Pseudomonadota</taxon>
        <taxon>Gammaproteobacteria</taxon>
        <taxon>Chromatiales</taxon>
        <taxon>Sedimenticolaceae</taxon>
        <taxon>Sedimenticola</taxon>
    </lineage>
</organism>
<accession>A0A557S201</accession>
<comment type="caution">
    <text evidence="1">The sequence shown here is derived from an EMBL/GenBank/DDBJ whole genome shotgun (WGS) entry which is preliminary data.</text>
</comment>
<sequence>MVLKNYYNEDESGLRFTRIQASEFAKKIADDFNPLHDQDAKLFCVPGDLLFAVTLEKYGLSQRMCFTFSGMVGDGINLHYLEHENQDLVLVDEQDKACLGIERDGEISTNSQLVWEFSRRYVEFSGHNFLQVLVPMMEREGVMINPDRPLVMYQSMSIDLRRLDIEDPALELMETEIKVEGKRGDVRMRFCLKSAGSIVGEGEKRMALRGLRPYEKSGMNKMVNAYKGYKLAHTA</sequence>
<evidence type="ECO:0000313" key="1">
    <source>
        <dbReference type="EMBL" id="TVO71439.1"/>
    </source>
</evidence>
<evidence type="ECO:0000313" key="2">
    <source>
        <dbReference type="Proteomes" id="UP000316649"/>
    </source>
</evidence>
<proteinExistence type="predicted"/>
<dbReference type="Proteomes" id="UP000316649">
    <property type="component" value="Unassembled WGS sequence"/>
</dbReference>
<gene>
    <name evidence="1" type="ORF">FHP88_14045</name>
</gene>
<keyword evidence="2" id="KW-1185">Reference proteome</keyword>
<reference evidence="1 2" key="1">
    <citation type="submission" date="2019-07" db="EMBL/GenBank/DDBJ databases">
        <title>The pathways for chlorine oxyanion respiration interact through the shared metabolite chlorate.</title>
        <authorList>
            <person name="Barnum T.P."/>
            <person name="Cheng Y."/>
            <person name="Hill K.A."/>
            <person name="Lucas L.N."/>
            <person name="Carlson H.K."/>
            <person name="Coates J.D."/>
        </authorList>
    </citation>
    <scope>NUCLEOTIDE SEQUENCE [LARGE SCALE GENOMIC DNA]</scope>
    <source>
        <strain evidence="1 2">BK-1</strain>
    </source>
</reference>
<protein>
    <submittedName>
        <fullName evidence="1">DUF3581 family protein</fullName>
    </submittedName>
</protein>